<evidence type="ECO:0000256" key="1">
    <source>
        <dbReference type="SAM" id="MobiDB-lite"/>
    </source>
</evidence>
<sequence>MRAGQTLKQSISGIKSERDQLAGRYNLKFFFVCLNNFRPLTTIIMAAEHQYFYEDEVFRINKKGNIEFGMVLENSELVSSDENSDVEEGGRMKKGHIRVAWHPSGVEEVIPEKKVHLADRSLMPGDVVRRMIKGKDTQRGYCRDIKVRACVQVVGTKQVVSNVKSEHLTPLEEFATDIVACLDSWVGGIKTVHSKLLLQCADGSRCIVNDIEACGLVDFNEKRDCECEFPSRREEFYPGQTLYGPLHVLEEAQWIHCTKELKTQMSKPNKTVKVLVEEVQTDSVGIHWQCRAYSKEGAGLDKEQPKFLLQGEDLKKRLLFETKLIFLSLIICSMAPESSNHTDPSQQATDVNTVKLNSSSLASATFALRIELFCCFLPFNLGQLRLLNVFEPCTLQVGDRNFYTLRDEDTYVMREQWRRSQRDLLASPSLINGHKIGSPKRNKNKTATEESSSESPSHTTKMDTSSTPLLPPEVTVTSAPDEGEWDTEDTASMSDTASISSGCSSIGSQGPWGGGAAALGTGLEGRHQDVDLKKI</sequence>
<organism evidence="3">
    <name type="scientific">Timema cristinae</name>
    <name type="common">Walking stick</name>
    <dbReference type="NCBI Taxonomy" id="61476"/>
    <lineage>
        <taxon>Eukaryota</taxon>
        <taxon>Metazoa</taxon>
        <taxon>Ecdysozoa</taxon>
        <taxon>Arthropoda</taxon>
        <taxon>Hexapoda</taxon>
        <taxon>Insecta</taxon>
        <taxon>Pterygota</taxon>
        <taxon>Neoptera</taxon>
        <taxon>Polyneoptera</taxon>
        <taxon>Phasmatodea</taxon>
        <taxon>Timematodea</taxon>
        <taxon>Timematoidea</taxon>
        <taxon>Timematidae</taxon>
        <taxon>Timema</taxon>
    </lineage>
</organism>
<feature type="domain" description="UBE2O-like tandem tSH3-B" evidence="2">
    <location>
        <begin position="177"/>
        <end position="316"/>
    </location>
</feature>
<proteinExistence type="predicted"/>
<dbReference type="Pfam" id="PF23046">
    <property type="entry name" value="tSH3-B_UBE2O"/>
    <property type="match status" value="1"/>
</dbReference>
<dbReference type="InterPro" id="IPR057735">
    <property type="entry name" value="UBE2O-like_tSH3-B"/>
</dbReference>
<name>A0A7R9H3E1_TIMCR</name>
<reference evidence="3" key="1">
    <citation type="submission" date="2020-11" db="EMBL/GenBank/DDBJ databases">
        <authorList>
            <person name="Tran Van P."/>
        </authorList>
    </citation>
    <scope>NUCLEOTIDE SEQUENCE</scope>
</reference>
<evidence type="ECO:0000259" key="2">
    <source>
        <dbReference type="Pfam" id="PF23046"/>
    </source>
</evidence>
<feature type="compositionally biased region" description="Low complexity" evidence="1">
    <location>
        <begin position="498"/>
        <end position="508"/>
    </location>
</feature>
<feature type="compositionally biased region" description="Polar residues" evidence="1">
    <location>
        <begin position="458"/>
        <end position="468"/>
    </location>
</feature>
<feature type="compositionally biased region" description="Basic and acidic residues" evidence="1">
    <location>
        <begin position="524"/>
        <end position="535"/>
    </location>
</feature>
<feature type="region of interest" description="Disordered" evidence="1">
    <location>
        <begin position="428"/>
        <end position="535"/>
    </location>
</feature>
<protein>
    <recommendedName>
        <fullName evidence="2">UBE2O-like tandem tSH3-B domain-containing protein</fullName>
    </recommendedName>
</protein>
<evidence type="ECO:0000313" key="3">
    <source>
        <dbReference type="EMBL" id="CAD7406359.1"/>
    </source>
</evidence>
<gene>
    <name evidence="3" type="ORF">TCEB3V08_LOCUS8481</name>
</gene>
<dbReference type="EMBL" id="OC319803">
    <property type="protein sequence ID" value="CAD7406359.1"/>
    <property type="molecule type" value="Genomic_DNA"/>
</dbReference>
<dbReference type="AlphaFoldDB" id="A0A7R9H3E1"/>
<accession>A0A7R9H3E1</accession>